<dbReference type="CDD" id="cd00087">
    <property type="entry name" value="FReD"/>
    <property type="match status" value="1"/>
</dbReference>
<feature type="chain" id="PRO_5012406460" description="Fibrinogen C-terminal domain-containing protein" evidence="2">
    <location>
        <begin position="19"/>
        <end position="589"/>
    </location>
</feature>
<dbReference type="KEGG" id="bgt:106066900"/>
<feature type="signal peptide" evidence="2">
    <location>
        <begin position="1"/>
        <end position="18"/>
    </location>
</feature>
<evidence type="ECO:0000259" key="3">
    <source>
        <dbReference type="PROSITE" id="PS51406"/>
    </source>
</evidence>
<evidence type="ECO:0000256" key="2">
    <source>
        <dbReference type="SAM" id="SignalP"/>
    </source>
</evidence>
<accession>A0A2C9JT02</accession>
<dbReference type="AlphaFoldDB" id="A0A2C9JT02"/>
<evidence type="ECO:0000256" key="1">
    <source>
        <dbReference type="ARBA" id="ARBA00023157"/>
    </source>
</evidence>
<dbReference type="VEuPathDB" id="VectorBase:BGLB007576"/>
<dbReference type="InterPro" id="IPR002181">
    <property type="entry name" value="Fibrinogen_a/b/g_C_dom"/>
</dbReference>
<feature type="domain" description="Fibrinogen C-terminal" evidence="3">
    <location>
        <begin position="383"/>
        <end position="589"/>
    </location>
</feature>
<dbReference type="InterPro" id="IPR050373">
    <property type="entry name" value="Fibrinogen_C-term_domain"/>
</dbReference>
<dbReference type="SMART" id="SM00186">
    <property type="entry name" value="FBG"/>
    <property type="match status" value="1"/>
</dbReference>
<dbReference type="PROSITE" id="PS00514">
    <property type="entry name" value="FIBRINOGEN_C_1"/>
    <property type="match status" value="1"/>
</dbReference>
<dbReference type="GO" id="GO:0007160">
    <property type="term" value="P:cell-matrix adhesion"/>
    <property type="evidence" value="ECO:0007669"/>
    <property type="project" value="TreeGrafter"/>
</dbReference>
<reference evidence="4" key="1">
    <citation type="submission" date="2020-05" db="UniProtKB">
        <authorList>
            <consortium name="EnsemblMetazoa"/>
        </authorList>
    </citation>
    <scope>IDENTIFICATION</scope>
    <source>
        <strain evidence="4">BB02</strain>
    </source>
</reference>
<dbReference type="Pfam" id="PF00147">
    <property type="entry name" value="Fibrinogen_C"/>
    <property type="match status" value="1"/>
</dbReference>
<keyword evidence="2" id="KW-0732">Signal</keyword>
<dbReference type="VEuPathDB" id="VectorBase:BGLAX_027480"/>
<evidence type="ECO:0000313" key="4">
    <source>
        <dbReference type="EnsemblMetazoa" id="BGLB007576-PC"/>
    </source>
</evidence>
<dbReference type="GO" id="GO:1990138">
    <property type="term" value="P:neuron projection extension"/>
    <property type="evidence" value="ECO:0007669"/>
    <property type="project" value="TreeGrafter"/>
</dbReference>
<name>A0A2C9JT02_BIOGL</name>
<dbReference type="GO" id="GO:0005178">
    <property type="term" value="F:integrin binding"/>
    <property type="evidence" value="ECO:0007669"/>
    <property type="project" value="TreeGrafter"/>
</dbReference>
<proteinExistence type="predicted"/>
<dbReference type="PANTHER" id="PTHR19143">
    <property type="entry name" value="FIBRINOGEN/TENASCIN/ANGIOPOEITIN"/>
    <property type="match status" value="1"/>
</dbReference>
<dbReference type="VEuPathDB" id="VectorBase:BGLAX_035475"/>
<gene>
    <name evidence="4" type="primary">106066900</name>
</gene>
<protein>
    <recommendedName>
        <fullName evidence="3">Fibrinogen C-terminal domain-containing protein</fullName>
    </recommendedName>
</protein>
<dbReference type="STRING" id="6526.A0A2C9JT02"/>
<dbReference type="InterPro" id="IPR036056">
    <property type="entry name" value="Fibrinogen-like_C"/>
</dbReference>
<dbReference type="Gene3D" id="3.90.215.10">
    <property type="entry name" value="Gamma Fibrinogen, chain A, domain 1"/>
    <property type="match status" value="1"/>
</dbReference>
<dbReference type="GO" id="GO:0005615">
    <property type="term" value="C:extracellular space"/>
    <property type="evidence" value="ECO:0007669"/>
    <property type="project" value="TreeGrafter"/>
</dbReference>
<evidence type="ECO:0000313" key="5">
    <source>
        <dbReference type="Proteomes" id="UP000076420"/>
    </source>
</evidence>
<dbReference type="Proteomes" id="UP000076420">
    <property type="component" value="Unassembled WGS sequence"/>
</dbReference>
<dbReference type="PANTHER" id="PTHR19143:SF348">
    <property type="entry name" value="TENASCIN-N"/>
    <property type="match status" value="1"/>
</dbReference>
<dbReference type="PROSITE" id="PS51406">
    <property type="entry name" value="FIBRINOGEN_C_2"/>
    <property type="match status" value="1"/>
</dbReference>
<dbReference type="InterPro" id="IPR014716">
    <property type="entry name" value="Fibrinogen_a/b/g_C_1"/>
</dbReference>
<dbReference type="InterPro" id="IPR020837">
    <property type="entry name" value="Fibrinogen_CS"/>
</dbReference>
<sequence>MACLRFCMCVLLIPFTDSQLFIDVEPVDILPGLTPELVIICSLSINHFEDLDVIKSLTLSRYNDATQTFGVLLVLDTATLGVQRLVELDDVQVSSGSLFVALTVRNPEEKDAQVYRCNANGINSEAKNHSITETKTVQDKRSLTDYTKEIERLKTKGPYKIDIDAAEENQNASAKVNDVINLESGLTFKLMPEVVKEHILPMSIHCSFTVSYNDTNTNLKIRLLYIRHESNGIVATISEDQDAKDYQEPLKLVSGNLNGGNLSEPSLQVTWTKPSFSLSGNYFCGAHTVNNRGDERRYNARLTVTVEETKLEDLASIVSDLRQQVNEFQEEQETNKGREINSALSIERVIDNLTSVETYWKKKFDEDILPMKNEIRKIIADQEMMDIAPYVCHDVESTEDRVVVTLPSGLKIMCDTKTEGGGWIIFQRRINGKVDFYRGWKEYRDGFGDFNIGEFYLGNEIIFKLTTKRKYKLRIDLKYGNTAYFAQYSDFKLLGENNKFKLKIGTYSGNAGDSLKRHHNKYFTTFDKNNDRTGRHCSKIRHGAWWYDGCSDSNLNGNWGRAEPDGLYWDTIVYWTSVSFSEMKIRVSE</sequence>
<keyword evidence="1" id="KW-1015">Disulfide bond</keyword>
<organism evidence="4 5">
    <name type="scientific">Biomphalaria glabrata</name>
    <name type="common">Bloodfluke planorb</name>
    <name type="synonym">Freshwater snail</name>
    <dbReference type="NCBI Taxonomy" id="6526"/>
    <lineage>
        <taxon>Eukaryota</taxon>
        <taxon>Metazoa</taxon>
        <taxon>Spiralia</taxon>
        <taxon>Lophotrochozoa</taxon>
        <taxon>Mollusca</taxon>
        <taxon>Gastropoda</taxon>
        <taxon>Heterobranchia</taxon>
        <taxon>Euthyneura</taxon>
        <taxon>Panpulmonata</taxon>
        <taxon>Hygrophila</taxon>
        <taxon>Lymnaeoidea</taxon>
        <taxon>Planorbidae</taxon>
        <taxon>Biomphalaria</taxon>
    </lineage>
</organism>
<dbReference type="SUPFAM" id="SSF56496">
    <property type="entry name" value="Fibrinogen C-terminal domain-like"/>
    <property type="match status" value="1"/>
</dbReference>
<dbReference type="EnsemblMetazoa" id="BGLB007576-RC">
    <property type="protein sequence ID" value="BGLB007576-PC"/>
    <property type="gene ID" value="BGLB007576"/>
</dbReference>